<dbReference type="EMBL" id="AEXN01000033">
    <property type="protein sequence ID" value="EGC83355.1"/>
    <property type="molecule type" value="Genomic_DNA"/>
</dbReference>
<accession>F0H2F2</accession>
<protein>
    <submittedName>
        <fullName evidence="1">Uncharacterized protein</fullName>
    </submittedName>
</protein>
<name>F0H2F2_9FIRM</name>
<comment type="caution">
    <text evidence="1">The sequence shown here is derived from an EMBL/GenBank/DDBJ whole genome shotgun (WGS) entry which is preliminary data.</text>
</comment>
<reference evidence="1 2" key="1">
    <citation type="submission" date="2011-01" db="EMBL/GenBank/DDBJ databases">
        <authorList>
            <person name="Durkin A.S."/>
            <person name="Madupu R."/>
            <person name="Torralba M."/>
            <person name="Gillis M."/>
            <person name="Methe B."/>
            <person name="Sutton G."/>
            <person name="Nelson K.E."/>
        </authorList>
    </citation>
    <scope>NUCLEOTIDE SEQUENCE [LARGE SCALE GENOMIC DNA]</scope>
    <source>
        <strain evidence="1 2">ACS-025-V-Sch4</strain>
    </source>
</reference>
<dbReference type="Proteomes" id="UP000005277">
    <property type="component" value="Unassembled WGS sequence"/>
</dbReference>
<evidence type="ECO:0000313" key="2">
    <source>
        <dbReference type="Proteomes" id="UP000005277"/>
    </source>
</evidence>
<sequence>MTFMYGLRHDPIKAYPREGLITGYVVNGYYVLYLEYSRQLGDDELKEYGIDYLGENDGSY</sequence>
<gene>
    <name evidence="1" type="ORF">HMPREF9246_0313</name>
</gene>
<evidence type="ECO:0000313" key="1">
    <source>
        <dbReference type="EMBL" id="EGC83355.1"/>
    </source>
</evidence>
<organism evidence="1 2">
    <name type="scientific">Anaerococcus hydrogenalis ACS-025-V-Sch4</name>
    <dbReference type="NCBI Taxonomy" id="879306"/>
    <lineage>
        <taxon>Bacteria</taxon>
        <taxon>Bacillati</taxon>
        <taxon>Bacillota</taxon>
        <taxon>Tissierellia</taxon>
        <taxon>Tissierellales</taxon>
        <taxon>Peptoniphilaceae</taxon>
        <taxon>Anaerococcus</taxon>
    </lineage>
</organism>
<keyword evidence="2" id="KW-1185">Reference proteome</keyword>
<dbReference type="AlphaFoldDB" id="F0H2F2"/>
<proteinExistence type="predicted"/>